<name>A0A6A6IES0_9PLEO</name>
<feature type="domain" description="NYN" evidence="1">
    <location>
        <begin position="20"/>
        <end position="163"/>
    </location>
</feature>
<dbReference type="GeneID" id="54588298"/>
<keyword evidence="3" id="KW-1185">Reference proteome</keyword>
<dbReference type="Gene3D" id="3.40.50.1010">
    <property type="entry name" value="5'-nuclease"/>
    <property type="match status" value="1"/>
</dbReference>
<evidence type="ECO:0000259" key="1">
    <source>
        <dbReference type="Pfam" id="PF01936"/>
    </source>
</evidence>
<reference evidence="2" key="1">
    <citation type="journal article" date="2020" name="Stud. Mycol.">
        <title>101 Dothideomycetes genomes: a test case for predicting lifestyles and emergence of pathogens.</title>
        <authorList>
            <person name="Haridas S."/>
            <person name="Albert R."/>
            <person name="Binder M."/>
            <person name="Bloem J."/>
            <person name="Labutti K."/>
            <person name="Salamov A."/>
            <person name="Andreopoulos B."/>
            <person name="Baker S."/>
            <person name="Barry K."/>
            <person name="Bills G."/>
            <person name="Bluhm B."/>
            <person name="Cannon C."/>
            <person name="Castanera R."/>
            <person name="Culley D."/>
            <person name="Daum C."/>
            <person name="Ezra D."/>
            <person name="Gonzalez J."/>
            <person name="Henrissat B."/>
            <person name="Kuo A."/>
            <person name="Liang C."/>
            <person name="Lipzen A."/>
            <person name="Lutzoni F."/>
            <person name="Magnuson J."/>
            <person name="Mondo S."/>
            <person name="Nolan M."/>
            <person name="Ohm R."/>
            <person name="Pangilinan J."/>
            <person name="Park H.-J."/>
            <person name="Ramirez L."/>
            <person name="Alfaro M."/>
            <person name="Sun H."/>
            <person name="Tritt A."/>
            <person name="Yoshinaga Y."/>
            <person name="Zwiers L.-H."/>
            <person name="Turgeon B."/>
            <person name="Goodwin S."/>
            <person name="Spatafora J."/>
            <person name="Crous P."/>
            <person name="Grigoriev I."/>
        </authorList>
    </citation>
    <scope>NUCLEOTIDE SEQUENCE</scope>
    <source>
        <strain evidence="2">CBS 122368</strain>
    </source>
</reference>
<protein>
    <recommendedName>
        <fullName evidence="1">NYN domain-containing protein</fullName>
    </recommendedName>
</protein>
<dbReference type="InterPro" id="IPR021139">
    <property type="entry name" value="NYN"/>
</dbReference>
<dbReference type="Pfam" id="PF01936">
    <property type="entry name" value="NYN"/>
    <property type="match status" value="1"/>
</dbReference>
<dbReference type="Proteomes" id="UP000800094">
    <property type="component" value="Unassembled WGS sequence"/>
</dbReference>
<proteinExistence type="predicted"/>
<dbReference type="GO" id="GO:0004540">
    <property type="term" value="F:RNA nuclease activity"/>
    <property type="evidence" value="ECO:0007669"/>
    <property type="project" value="InterPro"/>
</dbReference>
<dbReference type="OrthoDB" id="2311180at2759"/>
<sequence length="241" mass="27582">MSPSSTNVAPSSPQKRVLRIYIDNSNIFIEGKKAHAEQTGAAIDPFWRIDFGKLGKVLHRESMFAPDGEPFEVYVNLYGSTPPNSDSLWDAMRAHNVHVETYDRQGVTGKEKRVDTNIVADMVEQAADDQAAGIKAGFVLLSGDLDFHPTVEKIQRRGFPFQLWSWKHCLARRYTNLGGNLFTLHYLDDYLHEFSFREMRTPDPCRWGYSCTYFPDCWYSHTMEEEAYLAYGPYNLGGQSF</sequence>
<evidence type="ECO:0000313" key="2">
    <source>
        <dbReference type="EMBL" id="KAF2248402.1"/>
    </source>
</evidence>
<evidence type="ECO:0000313" key="3">
    <source>
        <dbReference type="Proteomes" id="UP000800094"/>
    </source>
</evidence>
<organism evidence="2 3">
    <name type="scientific">Trematosphaeria pertusa</name>
    <dbReference type="NCBI Taxonomy" id="390896"/>
    <lineage>
        <taxon>Eukaryota</taxon>
        <taxon>Fungi</taxon>
        <taxon>Dikarya</taxon>
        <taxon>Ascomycota</taxon>
        <taxon>Pezizomycotina</taxon>
        <taxon>Dothideomycetes</taxon>
        <taxon>Pleosporomycetidae</taxon>
        <taxon>Pleosporales</taxon>
        <taxon>Massarineae</taxon>
        <taxon>Trematosphaeriaceae</taxon>
        <taxon>Trematosphaeria</taxon>
    </lineage>
</organism>
<dbReference type="RefSeq" id="XP_033683406.1">
    <property type="nucleotide sequence ID" value="XM_033834968.1"/>
</dbReference>
<dbReference type="EMBL" id="ML987196">
    <property type="protein sequence ID" value="KAF2248402.1"/>
    <property type="molecule type" value="Genomic_DNA"/>
</dbReference>
<accession>A0A6A6IES0</accession>
<dbReference type="AlphaFoldDB" id="A0A6A6IES0"/>
<gene>
    <name evidence="2" type="ORF">BU26DRAFT_596330</name>
</gene>